<protein>
    <recommendedName>
        <fullName evidence="4">PknH-like extracellular domain-containing protein</fullName>
    </recommendedName>
</protein>
<evidence type="ECO:0000256" key="1">
    <source>
        <dbReference type="SAM" id="SignalP"/>
    </source>
</evidence>
<keyword evidence="1" id="KW-0732">Signal</keyword>
<dbReference type="Proteomes" id="UP000649955">
    <property type="component" value="Unassembled WGS sequence"/>
</dbReference>
<reference evidence="3" key="1">
    <citation type="journal article" date="2019" name="Int. J. Syst. Evol. Microbiol.">
        <title>The Global Catalogue of Microorganisms (GCM) 10K type strain sequencing project: providing services to taxonomists for standard genome sequencing and annotation.</title>
        <authorList>
            <consortium name="The Broad Institute Genomics Platform"/>
            <consortium name="The Broad Institute Genome Sequencing Center for Infectious Disease"/>
            <person name="Wu L."/>
            <person name="Ma J."/>
        </authorList>
    </citation>
    <scope>NUCLEOTIDE SEQUENCE [LARGE SCALE GENOMIC DNA]</scope>
    <source>
        <strain evidence="3">CGMCC 4.7680</strain>
    </source>
</reference>
<dbReference type="EMBL" id="BNAW01000007">
    <property type="protein sequence ID" value="GHG07313.1"/>
    <property type="molecule type" value="Genomic_DNA"/>
</dbReference>
<evidence type="ECO:0008006" key="4">
    <source>
        <dbReference type="Google" id="ProtNLM"/>
    </source>
</evidence>
<proteinExistence type="predicted"/>
<gene>
    <name evidence="2" type="ORF">GCM10017567_24770</name>
</gene>
<sequence length="217" mass="22002">MAARIRFPPAALLIAAAAVVTISPAKPATAVPAPPPPAVPPAALLPAETIPGPPAARDVFDVATALSTSDRRDDGGCTDVVHGRLLSPGGVSGQGFQTAVPGGQLSELVARTPHPPDLTAWAAQARRCARVTVDDQDLPTESTTTVGTGPAVPGAQTLSYQQVLTLPGQPEPGLRLRTVAIAADGALVLLRDAGATDLDLDTLAVAAWQHAAPRLGR</sequence>
<keyword evidence="3" id="KW-1185">Reference proteome</keyword>
<organism evidence="2 3">
    <name type="scientific">Amycolatopsis bullii</name>
    <dbReference type="NCBI Taxonomy" id="941987"/>
    <lineage>
        <taxon>Bacteria</taxon>
        <taxon>Bacillati</taxon>
        <taxon>Actinomycetota</taxon>
        <taxon>Actinomycetes</taxon>
        <taxon>Pseudonocardiales</taxon>
        <taxon>Pseudonocardiaceae</taxon>
        <taxon>Amycolatopsis</taxon>
    </lineage>
</organism>
<feature type="signal peptide" evidence="1">
    <location>
        <begin position="1"/>
        <end position="30"/>
    </location>
</feature>
<dbReference type="RefSeq" id="WP_191309437.1">
    <property type="nucleotide sequence ID" value="NZ_BNAW01000007.1"/>
</dbReference>
<comment type="caution">
    <text evidence="2">The sequence shown here is derived from an EMBL/GenBank/DDBJ whole genome shotgun (WGS) entry which is preliminary data.</text>
</comment>
<evidence type="ECO:0000313" key="2">
    <source>
        <dbReference type="EMBL" id="GHG07313.1"/>
    </source>
</evidence>
<feature type="chain" id="PRO_5046693104" description="PknH-like extracellular domain-containing protein" evidence="1">
    <location>
        <begin position="31"/>
        <end position="217"/>
    </location>
</feature>
<name>A0ABQ3K8W9_9PSEU</name>
<accession>A0ABQ3K8W9</accession>
<evidence type="ECO:0000313" key="3">
    <source>
        <dbReference type="Proteomes" id="UP000649955"/>
    </source>
</evidence>